<name>A0A9P5WYK8_9AGAR</name>
<comment type="caution">
    <text evidence="2">The sequence shown here is derived from an EMBL/GenBank/DDBJ whole genome shotgun (WGS) entry which is preliminary data.</text>
</comment>
<evidence type="ECO:0000313" key="3">
    <source>
        <dbReference type="Proteomes" id="UP000807342"/>
    </source>
</evidence>
<feature type="region of interest" description="Disordered" evidence="1">
    <location>
        <begin position="121"/>
        <end position="145"/>
    </location>
</feature>
<feature type="compositionally biased region" description="Basic residues" evidence="1">
    <location>
        <begin position="121"/>
        <end position="131"/>
    </location>
</feature>
<keyword evidence="3" id="KW-1185">Reference proteome</keyword>
<proteinExistence type="predicted"/>
<dbReference type="EMBL" id="MU151992">
    <property type="protein sequence ID" value="KAF9441253.1"/>
    <property type="molecule type" value="Genomic_DNA"/>
</dbReference>
<evidence type="ECO:0000313" key="2">
    <source>
        <dbReference type="EMBL" id="KAF9441253.1"/>
    </source>
</evidence>
<protein>
    <submittedName>
        <fullName evidence="2">Uncharacterized protein</fullName>
    </submittedName>
</protein>
<dbReference type="AlphaFoldDB" id="A0A9P5WYK8"/>
<feature type="compositionally biased region" description="Acidic residues" evidence="1">
    <location>
        <begin position="49"/>
        <end position="59"/>
    </location>
</feature>
<reference evidence="2" key="1">
    <citation type="submission" date="2020-11" db="EMBL/GenBank/DDBJ databases">
        <authorList>
            <consortium name="DOE Joint Genome Institute"/>
            <person name="Ahrendt S."/>
            <person name="Riley R."/>
            <person name="Andreopoulos W."/>
            <person name="Labutti K."/>
            <person name="Pangilinan J."/>
            <person name="Ruiz-Duenas F.J."/>
            <person name="Barrasa J.M."/>
            <person name="Sanchez-Garcia M."/>
            <person name="Camarero S."/>
            <person name="Miyauchi S."/>
            <person name="Serrano A."/>
            <person name="Linde D."/>
            <person name="Babiker R."/>
            <person name="Drula E."/>
            <person name="Ayuso-Fernandez I."/>
            <person name="Pacheco R."/>
            <person name="Padilla G."/>
            <person name="Ferreira P."/>
            <person name="Barriuso J."/>
            <person name="Kellner H."/>
            <person name="Castanera R."/>
            <person name="Alfaro M."/>
            <person name="Ramirez L."/>
            <person name="Pisabarro A.G."/>
            <person name="Kuo A."/>
            <person name="Tritt A."/>
            <person name="Lipzen A."/>
            <person name="He G."/>
            <person name="Yan M."/>
            <person name="Ng V."/>
            <person name="Cullen D."/>
            <person name="Martin F."/>
            <person name="Rosso M.-N."/>
            <person name="Henrissat B."/>
            <person name="Hibbett D."/>
            <person name="Martinez A.T."/>
            <person name="Grigoriev I.V."/>
        </authorList>
    </citation>
    <scope>NUCLEOTIDE SEQUENCE</scope>
    <source>
        <strain evidence="2">MF-IS2</strain>
    </source>
</reference>
<sequence length="145" mass="15921">MPPHTSIKIVKTSSSAWSVFASHNNTTKQSPPPHCQQAHKKKSVYIEPSDVEDEVDFSDDPNKEMTPPPPSQPKAASTSMAKQKAQELIDSLGTAMSNTHSLTTDENLKCACKETNASLRQYRKPAARKSTKTVPARNPKPKSCF</sequence>
<gene>
    <name evidence="2" type="ORF">P691DRAFT_766535</name>
</gene>
<accession>A0A9P5WYK8</accession>
<feature type="region of interest" description="Disordered" evidence="1">
    <location>
        <begin position="21"/>
        <end position="86"/>
    </location>
</feature>
<evidence type="ECO:0000256" key="1">
    <source>
        <dbReference type="SAM" id="MobiDB-lite"/>
    </source>
</evidence>
<organism evidence="2 3">
    <name type="scientific">Macrolepiota fuliginosa MF-IS2</name>
    <dbReference type="NCBI Taxonomy" id="1400762"/>
    <lineage>
        <taxon>Eukaryota</taxon>
        <taxon>Fungi</taxon>
        <taxon>Dikarya</taxon>
        <taxon>Basidiomycota</taxon>
        <taxon>Agaricomycotina</taxon>
        <taxon>Agaricomycetes</taxon>
        <taxon>Agaricomycetidae</taxon>
        <taxon>Agaricales</taxon>
        <taxon>Agaricineae</taxon>
        <taxon>Agaricaceae</taxon>
        <taxon>Macrolepiota</taxon>
    </lineage>
</organism>
<dbReference type="Proteomes" id="UP000807342">
    <property type="component" value="Unassembled WGS sequence"/>
</dbReference>